<dbReference type="EMBL" id="NCEB01000007">
    <property type="protein sequence ID" value="OYX34756.1"/>
    <property type="molecule type" value="Genomic_DNA"/>
</dbReference>
<comment type="caution">
    <text evidence="1">The sequence shown here is derived from an EMBL/GenBank/DDBJ whole genome shotgun (WGS) entry which is preliminary data.</text>
</comment>
<proteinExistence type="predicted"/>
<dbReference type="InterPro" id="IPR002636">
    <property type="entry name" value="DUF29"/>
</dbReference>
<accession>A0A258FQZ5</accession>
<gene>
    <name evidence="1" type="ORF">B7Z01_04220</name>
</gene>
<evidence type="ECO:0000313" key="2">
    <source>
        <dbReference type="Proteomes" id="UP000215595"/>
    </source>
</evidence>
<evidence type="ECO:0000313" key="1">
    <source>
        <dbReference type="EMBL" id="OYX34756.1"/>
    </source>
</evidence>
<sequence length="170" mass="19215">MADDLKPPVSLYETDFVAWTEAQAEALRRVRPLGLDWSLVAEEIEDLGKSDQRACESLLEQIVLHLLKIELGVDRASERHWRGEVRAFRRSLSRRLSPTIEGRIRPMLAALVDRALGDLIEDGLVKPVTRIPSGYDWSVLTTEGRFSALLEHSPAKWTPVRGKECEKAES</sequence>
<reference evidence="1 2" key="1">
    <citation type="submission" date="2017-03" db="EMBL/GenBank/DDBJ databases">
        <title>Lifting the veil on microbial sulfur biogeochemistry in mining wastewaters.</title>
        <authorList>
            <person name="Kantor R.S."/>
            <person name="Colenbrander Nelson T."/>
            <person name="Marshall S."/>
            <person name="Bennett D."/>
            <person name="Apte S."/>
            <person name="Camacho D."/>
            <person name="Thomas B.C."/>
            <person name="Warren L.A."/>
            <person name="Banfield J.F."/>
        </authorList>
    </citation>
    <scope>NUCLEOTIDE SEQUENCE [LARGE SCALE GENOMIC DNA]</scope>
    <source>
        <strain evidence="1">32-69-9</strain>
    </source>
</reference>
<dbReference type="PANTHER" id="PTHR34235">
    <property type="entry name" value="SLR1203 PROTEIN-RELATED"/>
    <property type="match status" value="1"/>
</dbReference>
<evidence type="ECO:0008006" key="3">
    <source>
        <dbReference type="Google" id="ProtNLM"/>
    </source>
</evidence>
<dbReference type="Proteomes" id="UP000215595">
    <property type="component" value="Unassembled WGS sequence"/>
</dbReference>
<dbReference type="Gene3D" id="1.20.1220.20">
    <property type="entry name" value="Uncharcterised protein PF01724"/>
    <property type="match status" value="1"/>
</dbReference>
<name>A0A258FQZ5_9CAUL</name>
<organism evidence="1 2">
    <name type="scientific">Brevundimonas subvibrioides</name>
    <dbReference type="NCBI Taxonomy" id="74313"/>
    <lineage>
        <taxon>Bacteria</taxon>
        <taxon>Pseudomonadati</taxon>
        <taxon>Pseudomonadota</taxon>
        <taxon>Alphaproteobacteria</taxon>
        <taxon>Caulobacterales</taxon>
        <taxon>Caulobacteraceae</taxon>
        <taxon>Brevundimonas</taxon>
    </lineage>
</organism>
<dbReference type="Pfam" id="PF01724">
    <property type="entry name" value="DUF29"/>
    <property type="match status" value="1"/>
</dbReference>
<dbReference type="AlphaFoldDB" id="A0A258FQZ5"/>
<protein>
    <recommendedName>
        <fullName evidence="3">DUF29 domain-containing protein</fullName>
    </recommendedName>
</protein>